<dbReference type="GO" id="GO:0043365">
    <property type="term" value="F:[formate-C-acetyltransferase]-activating enzyme activity"/>
    <property type="evidence" value="ECO:0007669"/>
    <property type="project" value="InterPro"/>
</dbReference>
<accession>A0A6N3ENZ5</accession>
<dbReference type="CDD" id="cd01335">
    <property type="entry name" value="Radical_SAM"/>
    <property type="match status" value="1"/>
</dbReference>
<keyword evidence="8" id="KW-0456">Lyase</keyword>
<evidence type="ECO:0000256" key="3">
    <source>
        <dbReference type="ARBA" id="ARBA00022691"/>
    </source>
</evidence>
<keyword evidence="8" id="KW-0670">Pyruvate</keyword>
<dbReference type="GO" id="GO:0004748">
    <property type="term" value="F:ribonucleoside-diphosphate reductase activity, thioredoxin disulfide as acceptor"/>
    <property type="evidence" value="ECO:0007669"/>
    <property type="project" value="TreeGrafter"/>
</dbReference>
<dbReference type="InterPro" id="IPR007197">
    <property type="entry name" value="rSAM"/>
</dbReference>
<dbReference type="EMBL" id="CACRUE010000037">
    <property type="protein sequence ID" value="VYU41865.1"/>
    <property type="molecule type" value="Genomic_DNA"/>
</dbReference>
<dbReference type="AlphaFoldDB" id="A0A6N3ENZ5"/>
<dbReference type="SFLD" id="SFLDF00299">
    <property type="entry name" value="anaerobic_ribonucleoside-triph"/>
    <property type="match status" value="1"/>
</dbReference>
<dbReference type="SFLD" id="SFLDG01066">
    <property type="entry name" value="organic_radical-activating_enz"/>
    <property type="match status" value="1"/>
</dbReference>
<evidence type="ECO:0000256" key="4">
    <source>
        <dbReference type="ARBA" id="ARBA00022723"/>
    </source>
</evidence>
<keyword evidence="7 8" id="KW-0560">Oxidoreductase</keyword>
<dbReference type="InterPro" id="IPR013785">
    <property type="entry name" value="Aldolase_TIM"/>
</dbReference>
<dbReference type="InterPro" id="IPR012837">
    <property type="entry name" value="NrdG"/>
</dbReference>
<dbReference type="GO" id="GO:0051539">
    <property type="term" value="F:4 iron, 4 sulfur cluster binding"/>
    <property type="evidence" value="ECO:0007669"/>
    <property type="project" value="UniProtKB-KW"/>
</dbReference>
<dbReference type="NCBIfam" id="TIGR02491">
    <property type="entry name" value="NrdG"/>
    <property type="match status" value="1"/>
</dbReference>
<dbReference type="Pfam" id="PF13353">
    <property type="entry name" value="Fer4_12"/>
    <property type="match status" value="1"/>
</dbReference>
<dbReference type="PANTHER" id="PTHR30352:SF2">
    <property type="entry name" value="ANAEROBIC RIBONUCLEOSIDE-TRIPHOSPHATE REDUCTASE-ACTIVATING PROTEIN"/>
    <property type="match status" value="1"/>
</dbReference>
<comment type="function">
    <text evidence="7">Activation of anaerobic ribonucleoside-triphosphate reductase under anaerobic conditions by generation of an organic free radical, using S-adenosylmethionine and reduced flavodoxin as cosubstrates to produce 5'-deoxy-adenosine.</text>
</comment>
<keyword evidence="2" id="KW-0004">4Fe-4S</keyword>
<dbReference type="GO" id="GO:0046872">
    <property type="term" value="F:metal ion binding"/>
    <property type="evidence" value="ECO:0007669"/>
    <property type="project" value="UniProtKB-KW"/>
</dbReference>
<dbReference type="InterPro" id="IPR034457">
    <property type="entry name" value="Organic_radical-activating"/>
</dbReference>
<evidence type="ECO:0000256" key="7">
    <source>
        <dbReference type="PIRNR" id="PIRNR000368"/>
    </source>
</evidence>
<proteinExistence type="inferred from homology"/>
<evidence type="ECO:0000256" key="6">
    <source>
        <dbReference type="ARBA" id="ARBA00023014"/>
    </source>
</evidence>
<evidence type="ECO:0000256" key="5">
    <source>
        <dbReference type="ARBA" id="ARBA00023004"/>
    </source>
</evidence>
<organism evidence="8">
    <name type="scientific">Intestinibacter bartlettii</name>
    <dbReference type="NCBI Taxonomy" id="261299"/>
    <lineage>
        <taxon>Bacteria</taxon>
        <taxon>Bacillati</taxon>
        <taxon>Bacillota</taxon>
        <taxon>Clostridia</taxon>
        <taxon>Peptostreptococcales</taxon>
        <taxon>Peptostreptococcaceae</taxon>
        <taxon>Intestinibacter</taxon>
    </lineage>
</organism>
<dbReference type="GO" id="GO:0016829">
    <property type="term" value="F:lyase activity"/>
    <property type="evidence" value="ECO:0007669"/>
    <property type="project" value="UniProtKB-KW"/>
</dbReference>
<comment type="cofactor">
    <cofactor evidence="1">
        <name>[4Fe-4S] cluster</name>
        <dbReference type="ChEBI" id="CHEBI:49883"/>
    </cofactor>
</comment>
<protein>
    <recommendedName>
        <fullName evidence="7">Anaerobic ribonucleoside-triphosphate reductase-activating protein</fullName>
        <ecNumber evidence="7">1.97.1.-</ecNumber>
    </recommendedName>
</protein>
<keyword evidence="6" id="KW-0411">Iron-sulfur</keyword>
<keyword evidence="4" id="KW-0479">Metal-binding</keyword>
<dbReference type="EC" id="1.97.1.-" evidence="7"/>
<dbReference type="PIRSF" id="PIRSF000368">
    <property type="entry name" value="NrdG"/>
    <property type="match status" value="1"/>
</dbReference>
<dbReference type="SFLD" id="SFLDS00029">
    <property type="entry name" value="Radical_SAM"/>
    <property type="match status" value="1"/>
</dbReference>
<gene>
    <name evidence="8" type="primary">pflA_2</name>
    <name evidence="8" type="ORF">IBLFYP30_02608</name>
</gene>
<comment type="similarity">
    <text evidence="7">Belongs to the organic radical-activating enzymes family.</text>
</comment>
<evidence type="ECO:0000256" key="1">
    <source>
        <dbReference type="ARBA" id="ARBA00001966"/>
    </source>
</evidence>
<reference evidence="8" key="1">
    <citation type="submission" date="2019-11" db="EMBL/GenBank/DDBJ databases">
        <authorList>
            <person name="Feng L."/>
        </authorList>
    </citation>
    <scope>NUCLEOTIDE SEQUENCE</scope>
    <source>
        <strain evidence="8">IbartlettiiLFYP30</strain>
    </source>
</reference>
<dbReference type="PANTHER" id="PTHR30352">
    <property type="entry name" value="PYRUVATE FORMATE-LYASE-ACTIVATING ENZYME"/>
    <property type="match status" value="1"/>
</dbReference>
<keyword evidence="5" id="KW-0408">Iron</keyword>
<dbReference type="RefSeq" id="WP_024038382.1">
    <property type="nucleotide sequence ID" value="NZ_CACRUE010000037.1"/>
</dbReference>
<dbReference type="SUPFAM" id="SSF102114">
    <property type="entry name" value="Radical SAM enzymes"/>
    <property type="match status" value="1"/>
</dbReference>
<dbReference type="Gene3D" id="3.20.20.70">
    <property type="entry name" value="Aldolase class I"/>
    <property type="match status" value="1"/>
</dbReference>
<dbReference type="InterPro" id="IPR058240">
    <property type="entry name" value="rSAM_sf"/>
</dbReference>
<evidence type="ECO:0000313" key="8">
    <source>
        <dbReference type="EMBL" id="VYU41865.1"/>
    </source>
</evidence>
<name>A0A6N3ENZ5_9FIRM</name>
<dbReference type="SFLD" id="SFLDG01063">
    <property type="entry name" value="activating_enzymes__group_1"/>
    <property type="match status" value="1"/>
</dbReference>
<evidence type="ECO:0000256" key="2">
    <source>
        <dbReference type="ARBA" id="ARBA00022485"/>
    </source>
</evidence>
<keyword evidence="3" id="KW-0949">S-adenosyl-L-methionine</keyword>
<sequence length="180" mass="20616">MKLRIASPVICDSIVDGPGLRMVIWTQGCKHNCKGCHNPQTHSLTKGYEVDTKEVIDKMASLKLQQGITLSGGEPFLQPAPLAKIAKQAKNMNLDVWSYTGFKFEELIDRRNPLYFENLELLKYVDVLVDGKFELDKRDISLLFRGSANQRIIDVKKSLKYRTAVLKFEYMQQQELYTAK</sequence>